<reference evidence="3" key="2">
    <citation type="submission" date="2016-02" db="EMBL/GenBank/DDBJ databases">
        <title>Genome sequencing of Aspergillus luchuensis NBRC 4314.</title>
        <authorList>
            <person name="Yamada O."/>
        </authorList>
    </citation>
    <scope>NUCLEOTIDE SEQUENCE [LARGE SCALE GENOMIC DNA]</scope>
    <source>
        <strain evidence="3">RIB 2604</strain>
    </source>
</reference>
<organism evidence="2 3">
    <name type="scientific">Aspergillus kawachii</name>
    <name type="common">White koji mold</name>
    <name type="synonym">Aspergillus awamori var. kawachi</name>
    <dbReference type="NCBI Taxonomy" id="1069201"/>
    <lineage>
        <taxon>Eukaryota</taxon>
        <taxon>Fungi</taxon>
        <taxon>Dikarya</taxon>
        <taxon>Ascomycota</taxon>
        <taxon>Pezizomycotina</taxon>
        <taxon>Eurotiomycetes</taxon>
        <taxon>Eurotiomycetidae</taxon>
        <taxon>Eurotiales</taxon>
        <taxon>Aspergillaceae</taxon>
        <taxon>Aspergillus</taxon>
        <taxon>Aspergillus subgen. Circumdati</taxon>
    </lineage>
</organism>
<evidence type="ECO:0000256" key="1">
    <source>
        <dbReference type="SAM" id="Phobius"/>
    </source>
</evidence>
<comment type="caution">
    <text evidence="2">The sequence shown here is derived from an EMBL/GenBank/DDBJ whole genome shotgun (WGS) entry which is preliminary data.</text>
</comment>
<dbReference type="Proteomes" id="UP000075230">
    <property type="component" value="Unassembled WGS sequence"/>
</dbReference>
<sequence>MRVVTRDDVDVSQAGLQVEQRAWPLQLVQRPSLSDGLFMLLQRQHTHQPAIEGLTAAWTMVVLAFWTWLVMVARLGNGNKIFRLRLGRSGDETARDKTTSQAQNQLRVERVCGVLQGP</sequence>
<protein>
    <submittedName>
        <fullName evidence="2">Uncharacterized protein</fullName>
    </submittedName>
</protein>
<feature type="transmembrane region" description="Helical" evidence="1">
    <location>
        <begin position="56"/>
        <end position="76"/>
    </location>
</feature>
<gene>
    <name evidence="2" type="ORF">RIB2604_00603930</name>
</gene>
<evidence type="ECO:0000313" key="3">
    <source>
        <dbReference type="Proteomes" id="UP000075230"/>
    </source>
</evidence>
<accession>A0A146F240</accession>
<evidence type="ECO:0000313" key="2">
    <source>
        <dbReference type="EMBL" id="GAT19811.1"/>
    </source>
</evidence>
<keyword evidence="1" id="KW-0472">Membrane</keyword>
<keyword evidence="1" id="KW-0812">Transmembrane</keyword>
<reference evidence="2 3" key="1">
    <citation type="journal article" date="2016" name="DNA Res.">
        <title>Genome sequence of Aspergillus luchuensis NBRC 4314.</title>
        <authorList>
            <person name="Yamada O."/>
            <person name="Machida M."/>
            <person name="Hosoyama A."/>
            <person name="Goto M."/>
            <person name="Takahashi T."/>
            <person name="Futagami T."/>
            <person name="Yamagata Y."/>
            <person name="Takeuchi M."/>
            <person name="Kobayashi T."/>
            <person name="Koike H."/>
            <person name="Abe K."/>
            <person name="Asai K."/>
            <person name="Arita M."/>
            <person name="Fujita N."/>
            <person name="Fukuda K."/>
            <person name="Higa K."/>
            <person name="Horikawa H."/>
            <person name="Ishikawa T."/>
            <person name="Jinno K."/>
            <person name="Kato Y."/>
            <person name="Kirimura K."/>
            <person name="Mizutani O."/>
            <person name="Nakasone K."/>
            <person name="Sano M."/>
            <person name="Shiraishi Y."/>
            <person name="Tsukahara M."/>
            <person name="Gomi K."/>
        </authorList>
    </citation>
    <scope>NUCLEOTIDE SEQUENCE [LARGE SCALE GENOMIC DNA]</scope>
    <source>
        <strain evidence="2 3">RIB 2604</strain>
    </source>
</reference>
<dbReference type="EMBL" id="BCWF01000006">
    <property type="protein sequence ID" value="GAT19811.1"/>
    <property type="molecule type" value="Genomic_DNA"/>
</dbReference>
<dbReference type="AlphaFoldDB" id="A0A146F240"/>
<name>A0A146F240_ASPKA</name>
<keyword evidence="1" id="KW-1133">Transmembrane helix</keyword>
<proteinExistence type="predicted"/>